<dbReference type="Proteomes" id="UP001593833">
    <property type="component" value="Unassembled WGS sequence"/>
</dbReference>
<keyword evidence="3" id="KW-1185">Reference proteome</keyword>
<evidence type="ECO:0000313" key="2">
    <source>
        <dbReference type="EMBL" id="MFC1572434.1"/>
    </source>
</evidence>
<gene>
    <name evidence="2" type="ORF">ACFL6M_02435</name>
</gene>
<name>A0ABV6YJT6_UNCEI</name>
<protein>
    <recommendedName>
        <fullName evidence="4">Ribbon-helix-helix protein CopG domain-containing protein</fullName>
    </recommendedName>
</protein>
<sequence>MGKQKKSDETTRSFPVRMERQTYEQLQELASRTGLTMGAAVQRLLAHGGDLVFLWESLSTGMLGNDPGIEEETQAVLQEASGVRRKMKEVVPKLQHSVQARHSKRSRKITE</sequence>
<evidence type="ECO:0000256" key="1">
    <source>
        <dbReference type="SAM" id="MobiDB-lite"/>
    </source>
</evidence>
<feature type="region of interest" description="Disordered" evidence="1">
    <location>
        <begin position="91"/>
        <end position="111"/>
    </location>
</feature>
<feature type="compositionally biased region" description="Basic residues" evidence="1">
    <location>
        <begin position="99"/>
        <end position="111"/>
    </location>
</feature>
<evidence type="ECO:0000313" key="3">
    <source>
        <dbReference type="Proteomes" id="UP001593833"/>
    </source>
</evidence>
<evidence type="ECO:0008006" key="4">
    <source>
        <dbReference type="Google" id="ProtNLM"/>
    </source>
</evidence>
<accession>A0ABV6YJT6</accession>
<comment type="caution">
    <text evidence="2">The sequence shown here is derived from an EMBL/GenBank/DDBJ whole genome shotgun (WGS) entry which is preliminary data.</text>
</comment>
<proteinExistence type="predicted"/>
<reference evidence="2 3" key="1">
    <citation type="submission" date="2024-09" db="EMBL/GenBank/DDBJ databases">
        <authorList>
            <person name="D'Angelo T."/>
        </authorList>
    </citation>
    <scope>NUCLEOTIDE SEQUENCE [LARGE SCALE GENOMIC DNA]</scope>
    <source>
        <strain evidence="2">SAG AM-320-E07</strain>
    </source>
</reference>
<dbReference type="EMBL" id="JBHPKH010000016">
    <property type="protein sequence ID" value="MFC1572434.1"/>
    <property type="molecule type" value="Genomic_DNA"/>
</dbReference>
<organism evidence="2 3">
    <name type="scientific">Eiseniibacteriota bacterium</name>
    <dbReference type="NCBI Taxonomy" id="2212470"/>
    <lineage>
        <taxon>Bacteria</taxon>
        <taxon>Candidatus Eiseniibacteriota</taxon>
    </lineage>
</organism>